<dbReference type="AlphaFoldDB" id="A0A132E7W0"/>
<dbReference type="GO" id="GO:0003723">
    <property type="term" value="F:RNA binding"/>
    <property type="evidence" value="ECO:0007669"/>
    <property type="project" value="InterPro"/>
</dbReference>
<evidence type="ECO:0000256" key="1">
    <source>
        <dbReference type="SAM" id="MobiDB-lite"/>
    </source>
</evidence>
<sequence>MADAHHNVPTLFPDRFVTIQESFRYRRHIPRVRFQDRKPPVKYPWMKLSGRWIEDAGFEPAQRVRIEVTIGRLVITPIDERDCDHFGRDGFPVVDAATGLTRRRRPATQAADRTRSR</sequence>
<dbReference type="Pfam" id="PF08845">
    <property type="entry name" value="SymE_toxin"/>
    <property type="match status" value="1"/>
</dbReference>
<dbReference type="GO" id="GO:0005737">
    <property type="term" value="C:cytoplasm"/>
    <property type="evidence" value="ECO:0007669"/>
    <property type="project" value="InterPro"/>
</dbReference>
<dbReference type="EMBL" id="LPJR01000095">
    <property type="protein sequence ID" value="KWF17362.1"/>
    <property type="molecule type" value="Genomic_DNA"/>
</dbReference>
<dbReference type="OrthoDB" id="9035207at2"/>
<reference evidence="3 4" key="1">
    <citation type="submission" date="2015-11" db="EMBL/GenBank/DDBJ databases">
        <title>Expanding the genomic diversity of Burkholderia species for the development of highly accurate diagnostics.</title>
        <authorList>
            <person name="Sahl J."/>
            <person name="Keim P."/>
            <person name="Wagner D."/>
        </authorList>
    </citation>
    <scope>NUCLEOTIDE SEQUENCE [LARGE SCALE GENOMIC DNA]</scope>
    <source>
        <strain evidence="3 4">MSMB368WGS</strain>
    </source>
</reference>
<proteinExistence type="predicted"/>
<evidence type="ECO:0000259" key="2">
    <source>
        <dbReference type="Pfam" id="PF08845"/>
    </source>
</evidence>
<dbReference type="Proteomes" id="UP000062912">
    <property type="component" value="Unassembled WGS sequence"/>
</dbReference>
<evidence type="ECO:0000313" key="3">
    <source>
        <dbReference type="EMBL" id="KWF17362.1"/>
    </source>
</evidence>
<dbReference type="InterPro" id="IPR014944">
    <property type="entry name" value="Toxin_SymE-like"/>
</dbReference>
<evidence type="ECO:0000313" key="4">
    <source>
        <dbReference type="Proteomes" id="UP000062912"/>
    </source>
</evidence>
<accession>A0A132E7W0</accession>
<protein>
    <recommendedName>
        <fullName evidence="2">Toxin SymE-like domain-containing protein</fullName>
    </recommendedName>
</protein>
<feature type="region of interest" description="Disordered" evidence="1">
    <location>
        <begin position="97"/>
        <end position="117"/>
    </location>
</feature>
<comment type="caution">
    <text evidence="3">The sequence shown here is derived from an EMBL/GenBank/DDBJ whole genome shotgun (WGS) entry which is preliminary data.</text>
</comment>
<organism evidence="3 4">
    <name type="scientific">Burkholderia pseudomultivorans</name>
    <dbReference type="NCBI Taxonomy" id="1207504"/>
    <lineage>
        <taxon>Bacteria</taxon>
        <taxon>Pseudomonadati</taxon>
        <taxon>Pseudomonadota</taxon>
        <taxon>Betaproteobacteria</taxon>
        <taxon>Burkholderiales</taxon>
        <taxon>Burkholderiaceae</taxon>
        <taxon>Burkholderia</taxon>
        <taxon>Burkholderia cepacia complex</taxon>
    </lineage>
</organism>
<dbReference type="GO" id="GO:0016788">
    <property type="term" value="F:hydrolase activity, acting on ester bonds"/>
    <property type="evidence" value="ECO:0007669"/>
    <property type="project" value="InterPro"/>
</dbReference>
<gene>
    <name evidence="3" type="ORF">WT56_33080</name>
</gene>
<name>A0A132E7W0_9BURK</name>
<dbReference type="GO" id="GO:0016070">
    <property type="term" value="P:RNA metabolic process"/>
    <property type="evidence" value="ECO:0007669"/>
    <property type="project" value="InterPro"/>
</dbReference>
<feature type="domain" description="Toxin SymE-like" evidence="2">
    <location>
        <begin position="42"/>
        <end position="77"/>
    </location>
</feature>